<evidence type="ECO:0000256" key="1">
    <source>
        <dbReference type="SAM" id="MobiDB-lite"/>
    </source>
</evidence>
<sequence>MPSNAEFGFSVMVGGHVIPEYQKDREVFVETNLYSPVSYKEKEEVVVDGQTEVNEWPVTPYTIEITTHPHAPLARYTISVDGFVVTKVVLTGGQSRVVKGFHDNEKGGLASFVFSLPRYAKNESADRRQQKLGDVGTIRVTSNDTWKKWLYDQKRITKGHKGTPFVPATKRDALAVTSGQYTMVTTRMGQNIPVAGSWASFVRRWRWTTGMTRGVLEVKCRTEDAIREMGFQIQPYPVILSMNNNIPDGTSREVRQASTGDLEIQLHPVNNNKVGEVPTASVSRGVQYSSVDGWEIPCNHSCESTVVNPAPESETFDNTNMGASNIQVEMNLLNGGSRRVQLPEDSTARDAQVKPLESSVEETAMTDMEVTELSGSTEPGPGAMETTACSASREVKAEDLVKKTEEDSEYKPNIWQLQHELIDLTADDEPEVVDLTTDNYLPDVYEVKFTTKIESAERRQQKLGDVGTIRVTSNDTWKKWLYDQKRITKGHKGTPFVPATKRDALAVTSAGSWASFVRRWRWTTGMTRGVLEVKCRTEDAIREMGFQIQPYPVILSMNNNIPDGTSREVRQASTGDLEIQLHPVNNNKVGEVPTASVSRGVQYSSVDGWEIPCNHSCESTVVNPAPESETFDNTNMGASNIQVEMNLLNGGSRRVQLPEDSTARDAQVKPLESSVEETAMTDMEVTELSGSTEPGPGAMETTACSASREVKAEDLVKKTEEDSEYKPNIWQLQHELIDLTADDEPEVVDLTTDNYLPDVYEVKFTTKIEVVYLEEEENNNTSLPMQT</sequence>
<dbReference type="GeneID" id="109470947"/>
<dbReference type="AlphaFoldDB" id="A0A6P4Z3F4"/>
<protein>
    <submittedName>
        <fullName evidence="3">Uncharacterized protein LOC109470947</fullName>
    </submittedName>
</protein>
<keyword evidence="2" id="KW-1185">Reference proteome</keyword>
<name>A0A6P4Z3F4_BRABE</name>
<organism evidence="2 3">
    <name type="scientific">Branchiostoma belcheri</name>
    <name type="common">Amphioxus</name>
    <dbReference type="NCBI Taxonomy" id="7741"/>
    <lineage>
        <taxon>Eukaryota</taxon>
        <taxon>Metazoa</taxon>
        <taxon>Chordata</taxon>
        <taxon>Cephalochordata</taxon>
        <taxon>Leptocardii</taxon>
        <taxon>Amphioxiformes</taxon>
        <taxon>Branchiostomatidae</taxon>
        <taxon>Branchiostoma</taxon>
    </lineage>
</organism>
<reference evidence="3" key="1">
    <citation type="submission" date="2025-08" db="UniProtKB">
        <authorList>
            <consortium name="RefSeq"/>
        </authorList>
    </citation>
    <scope>IDENTIFICATION</scope>
    <source>
        <tissue evidence="3">Gonad</tissue>
    </source>
</reference>
<feature type="region of interest" description="Disordered" evidence="1">
    <location>
        <begin position="687"/>
        <end position="707"/>
    </location>
</feature>
<dbReference type="KEGG" id="bbel:109470947"/>
<gene>
    <name evidence="3" type="primary">LOC109470947</name>
</gene>
<proteinExistence type="predicted"/>
<evidence type="ECO:0000313" key="2">
    <source>
        <dbReference type="Proteomes" id="UP000515135"/>
    </source>
</evidence>
<dbReference type="RefSeq" id="XP_019625602.1">
    <property type="nucleotide sequence ID" value="XM_019770043.1"/>
</dbReference>
<accession>A0A6P4Z3F4</accession>
<evidence type="ECO:0000313" key="3">
    <source>
        <dbReference type="RefSeq" id="XP_019625602.1"/>
    </source>
</evidence>
<dbReference type="OrthoDB" id="10041420at2759"/>
<dbReference type="Proteomes" id="UP000515135">
    <property type="component" value="Unplaced"/>
</dbReference>
<feature type="region of interest" description="Disordered" evidence="1">
    <location>
        <begin position="372"/>
        <end position="392"/>
    </location>
</feature>